<dbReference type="STRING" id="580166.AUP43_03400"/>
<evidence type="ECO:0000256" key="2">
    <source>
        <dbReference type="ARBA" id="ARBA00022649"/>
    </source>
</evidence>
<comment type="similarity">
    <text evidence="1">Belongs to the RelE toxin family.</text>
</comment>
<dbReference type="EMBL" id="LPXN01000149">
    <property type="protein sequence ID" value="KZD03078.1"/>
    <property type="molecule type" value="Genomic_DNA"/>
</dbReference>
<name>A0A154VPC6_9PROT</name>
<sequence length="95" mass="10872">MARISFTRRAREDLIEIWMHVAEDDPQAADRLLDRLNETAARLAEHPEMGAARDDIRPGLRYLVSAPYLLLYRTTDVGVEIVRAVHGRRDLSGLF</sequence>
<protein>
    <submittedName>
        <fullName evidence="3">Plasmid stabilization protein</fullName>
    </submittedName>
</protein>
<dbReference type="Pfam" id="PF05016">
    <property type="entry name" value="ParE_toxin"/>
    <property type="match status" value="1"/>
</dbReference>
<dbReference type="RefSeq" id="WP_067559287.1">
    <property type="nucleotide sequence ID" value="NZ_LPXN01000149.1"/>
</dbReference>
<proteinExistence type="inferred from homology"/>
<dbReference type="InterPro" id="IPR035093">
    <property type="entry name" value="RelE/ParE_toxin_dom_sf"/>
</dbReference>
<evidence type="ECO:0000256" key="1">
    <source>
        <dbReference type="ARBA" id="ARBA00006226"/>
    </source>
</evidence>
<gene>
    <name evidence="3" type="ORF">AUP43_03400</name>
</gene>
<accession>A0A154VPC6</accession>
<dbReference type="PANTHER" id="PTHR33755">
    <property type="entry name" value="TOXIN PARE1-RELATED"/>
    <property type="match status" value="1"/>
</dbReference>
<dbReference type="AlphaFoldDB" id="A0A154VPC6"/>
<keyword evidence="4" id="KW-1185">Reference proteome</keyword>
<dbReference type="InterPro" id="IPR051803">
    <property type="entry name" value="TA_system_RelE-like_toxin"/>
</dbReference>
<evidence type="ECO:0000313" key="4">
    <source>
        <dbReference type="Proteomes" id="UP000076400"/>
    </source>
</evidence>
<dbReference type="OrthoDB" id="8369899at2"/>
<keyword evidence="2" id="KW-1277">Toxin-antitoxin system</keyword>
<evidence type="ECO:0000313" key="3">
    <source>
        <dbReference type="EMBL" id="KZD03078.1"/>
    </source>
</evidence>
<reference evidence="3 4" key="1">
    <citation type="submission" date="2015-12" db="EMBL/GenBank/DDBJ databases">
        <title>Genome sequence of Oceanibaculum pacificum MCCC 1A02656.</title>
        <authorList>
            <person name="Lu L."/>
            <person name="Lai Q."/>
            <person name="Shao Z."/>
            <person name="Qian P."/>
        </authorList>
    </citation>
    <scope>NUCLEOTIDE SEQUENCE [LARGE SCALE GENOMIC DNA]</scope>
    <source>
        <strain evidence="3 4">MCCC 1A02656</strain>
    </source>
</reference>
<dbReference type="Proteomes" id="UP000076400">
    <property type="component" value="Unassembled WGS sequence"/>
</dbReference>
<dbReference type="Gene3D" id="3.30.2310.20">
    <property type="entry name" value="RelE-like"/>
    <property type="match status" value="1"/>
</dbReference>
<organism evidence="3 4">
    <name type="scientific">Oceanibaculum pacificum</name>
    <dbReference type="NCBI Taxonomy" id="580166"/>
    <lineage>
        <taxon>Bacteria</taxon>
        <taxon>Pseudomonadati</taxon>
        <taxon>Pseudomonadota</taxon>
        <taxon>Alphaproteobacteria</taxon>
        <taxon>Rhodospirillales</taxon>
        <taxon>Oceanibaculaceae</taxon>
        <taxon>Oceanibaculum</taxon>
    </lineage>
</organism>
<comment type="caution">
    <text evidence="3">The sequence shown here is derived from an EMBL/GenBank/DDBJ whole genome shotgun (WGS) entry which is preliminary data.</text>
</comment>
<dbReference type="InterPro" id="IPR007712">
    <property type="entry name" value="RelE/ParE_toxin"/>
</dbReference>